<dbReference type="SUPFAM" id="SSF53756">
    <property type="entry name" value="UDP-Glycosyltransferase/glycogen phosphorylase"/>
    <property type="match status" value="1"/>
</dbReference>
<dbReference type="PROSITE" id="PS00375">
    <property type="entry name" value="UDPGT"/>
    <property type="match status" value="1"/>
</dbReference>
<dbReference type="FunFam" id="3.40.50.2000:FF:000072">
    <property type="entry name" value="Glycosyl transferase"/>
    <property type="match status" value="1"/>
</dbReference>
<gene>
    <name evidence="4" type="ORF">PHY01_10080</name>
</gene>
<dbReference type="InterPro" id="IPR002213">
    <property type="entry name" value="UDP_glucos_trans"/>
</dbReference>
<proteinExistence type="inferred from homology"/>
<accession>A0A4Y3WJ05</accession>
<dbReference type="Gene3D" id="3.40.50.2000">
    <property type="entry name" value="Glycogen Phosphorylase B"/>
    <property type="match status" value="2"/>
</dbReference>
<evidence type="ECO:0000259" key="3">
    <source>
        <dbReference type="Pfam" id="PF06722"/>
    </source>
</evidence>
<dbReference type="RefSeq" id="WP_141277341.1">
    <property type="nucleotide sequence ID" value="NZ_BAAARZ010000067.1"/>
</dbReference>
<dbReference type="GO" id="GO:0008194">
    <property type="term" value="F:UDP-glycosyltransferase activity"/>
    <property type="evidence" value="ECO:0007669"/>
    <property type="project" value="InterPro"/>
</dbReference>
<dbReference type="EMBL" id="BJNG01000008">
    <property type="protein sequence ID" value="GEC18725.1"/>
    <property type="molecule type" value="Genomic_DNA"/>
</dbReference>
<keyword evidence="2 4" id="KW-0808">Transferase</keyword>
<dbReference type="CDD" id="cd03784">
    <property type="entry name" value="GT1_Gtf-like"/>
    <property type="match status" value="1"/>
</dbReference>
<evidence type="ECO:0000313" key="5">
    <source>
        <dbReference type="Proteomes" id="UP000320338"/>
    </source>
</evidence>
<dbReference type="AlphaFoldDB" id="A0A4Y3WJ05"/>
<dbReference type="InterPro" id="IPR035595">
    <property type="entry name" value="UDP_glycos_trans_CS"/>
</dbReference>
<dbReference type="Pfam" id="PF06722">
    <property type="entry name" value="EryCIII-like_C"/>
    <property type="match status" value="1"/>
</dbReference>
<keyword evidence="5" id="KW-1185">Reference proteome</keyword>
<reference evidence="4 5" key="1">
    <citation type="submission" date="2019-06" db="EMBL/GenBank/DDBJ databases">
        <title>Whole genome shotgun sequence of Pseudonocardia hydrocarbonoxydans NBRC 14498.</title>
        <authorList>
            <person name="Hosoyama A."/>
            <person name="Uohara A."/>
            <person name="Ohji S."/>
            <person name="Ichikawa N."/>
        </authorList>
    </citation>
    <scope>NUCLEOTIDE SEQUENCE [LARGE SCALE GENOMIC DNA]</scope>
    <source>
        <strain evidence="4 5">NBRC 14498</strain>
    </source>
</reference>
<dbReference type="PANTHER" id="PTHR48050:SF13">
    <property type="entry name" value="STEROL 3-BETA-GLUCOSYLTRANSFERASE UGT80A2"/>
    <property type="match status" value="1"/>
</dbReference>
<dbReference type="InterPro" id="IPR006326">
    <property type="entry name" value="UDPGT_MGT-like"/>
</dbReference>
<dbReference type="InterPro" id="IPR050426">
    <property type="entry name" value="Glycosyltransferase_28"/>
</dbReference>
<comment type="similarity">
    <text evidence="1">Belongs to the UDP-glycosyltransferase family.</text>
</comment>
<evidence type="ECO:0000313" key="4">
    <source>
        <dbReference type="EMBL" id="GEC18725.1"/>
    </source>
</evidence>
<protein>
    <submittedName>
        <fullName evidence="4">Macrolide-inactivating glycosyltransferase</fullName>
    </submittedName>
</protein>
<dbReference type="NCBIfam" id="TIGR01426">
    <property type="entry name" value="MGT"/>
    <property type="match status" value="1"/>
</dbReference>
<evidence type="ECO:0000256" key="1">
    <source>
        <dbReference type="ARBA" id="ARBA00009995"/>
    </source>
</evidence>
<sequence>MSHIAMVAPPAHGHVNPSLPVVAELVARGHRVSYAVPAPFADTVARTGATPVVHATLMPDETAGEQWPSDPVAGMGLFLDEGIASTPLLATAFDGDRPDLFLADIGGYSARVLAHRWGRPLVQLSPARVAWEGYEADPAIVAMTAALGPALQEYRSRFAAWLAAEGVPLDVDTFTGRPPRSLVLVPRAMQPHADLVDEDRYTFVGPCLDERARREDWPASERPLVLVSLGSAYTDVPEFYRACFAAFGDLDRDVVVQVGAHVCLDALGPVPANTRVERWVPQLAVLGRASAFVTHAGMGGCSEGLWQGVPMVAVPQAVDQFDNAARLAELGVARYLPAEEVTPERLREALLSLDDPAVRERSAALRDELRAAGGAVRAADLVEAELR</sequence>
<comment type="caution">
    <text evidence="4">The sequence shown here is derived from an EMBL/GenBank/DDBJ whole genome shotgun (WGS) entry which is preliminary data.</text>
</comment>
<evidence type="ECO:0000256" key="2">
    <source>
        <dbReference type="ARBA" id="ARBA00022679"/>
    </source>
</evidence>
<feature type="domain" description="Erythromycin biosynthesis protein CIII-like C-terminal" evidence="3">
    <location>
        <begin position="244"/>
        <end position="371"/>
    </location>
</feature>
<dbReference type="GO" id="GO:0017000">
    <property type="term" value="P:antibiotic biosynthetic process"/>
    <property type="evidence" value="ECO:0007669"/>
    <property type="project" value="UniProtKB-ARBA"/>
</dbReference>
<organism evidence="4 5">
    <name type="scientific">Pseudonocardia hydrocarbonoxydans</name>
    <dbReference type="NCBI Taxonomy" id="76726"/>
    <lineage>
        <taxon>Bacteria</taxon>
        <taxon>Bacillati</taxon>
        <taxon>Actinomycetota</taxon>
        <taxon>Actinomycetes</taxon>
        <taxon>Pseudonocardiales</taxon>
        <taxon>Pseudonocardiaceae</taxon>
        <taxon>Pseudonocardia</taxon>
    </lineage>
</organism>
<dbReference type="Proteomes" id="UP000320338">
    <property type="component" value="Unassembled WGS sequence"/>
</dbReference>
<name>A0A4Y3WJ05_9PSEU</name>
<dbReference type="GO" id="GO:0016758">
    <property type="term" value="F:hexosyltransferase activity"/>
    <property type="evidence" value="ECO:0007669"/>
    <property type="project" value="InterPro"/>
</dbReference>
<dbReference type="PANTHER" id="PTHR48050">
    <property type="entry name" value="STEROL 3-BETA-GLUCOSYLTRANSFERASE"/>
    <property type="match status" value="1"/>
</dbReference>
<dbReference type="InterPro" id="IPR010610">
    <property type="entry name" value="EryCIII-like_C"/>
</dbReference>
<dbReference type="OrthoDB" id="6620093at2"/>